<feature type="modified residue" description="4-aspartylphosphate" evidence="1">
    <location>
        <position position="53"/>
    </location>
</feature>
<dbReference type="RefSeq" id="WP_138602727.1">
    <property type="nucleotide sequence ID" value="NZ_VCIA01000001.1"/>
</dbReference>
<dbReference type="SUPFAM" id="SSF52172">
    <property type="entry name" value="CheY-like"/>
    <property type="match status" value="1"/>
</dbReference>
<evidence type="ECO:0000313" key="3">
    <source>
        <dbReference type="EMBL" id="TMN21886.1"/>
    </source>
</evidence>
<evidence type="ECO:0000313" key="5">
    <source>
        <dbReference type="Proteomes" id="UP000306980"/>
    </source>
</evidence>
<sequence>MGTILIVDDSGFMRGYLKRMIQEHGYTDVIDAADGQEAINVYKYCNPAIVFLDITMPNVDGLTALEEIIKFNPDAKVVMCSAIGTESNVIKALQLGAIDFIVKPKFDGLIDVLNKHCHTY</sequence>
<reference evidence="3 5" key="1">
    <citation type="submission" date="2019-05" db="EMBL/GenBank/DDBJ databases">
        <title>Genomic analysis of Lentibacillus sp. NKC220-2.</title>
        <authorList>
            <person name="Oh Y.J."/>
        </authorList>
    </citation>
    <scope>NUCLEOTIDE SEQUENCE [LARGE SCALE GENOMIC DNA]</scope>
    <source>
        <strain evidence="3 5">NKC220-2</strain>
    </source>
</reference>
<dbReference type="Gene3D" id="3.40.50.2300">
    <property type="match status" value="1"/>
</dbReference>
<proteinExistence type="predicted"/>
<dbReference type="EMBL" id="VCIA01000001">
    <property type="protein sequence ID" value="TMN21886.1"/>
    <property type="molecule type" value="Genomic_DNA"/>
</dbReference>
<dbReference type="InterPro" id="IPR001789">
    <property type="entry name" value="Sig_transdc_resp-reg_receiver"/>
</dbReference>
<evidence type="ECO:0000259" key="2">
    <source>
        <dbReference type="PROSITE" id="PS50110"/>
    </source>
</evidence>
<dbReference type="PANTHER" id="PTHR42872">
    <property type="entry name" value="PROTEIN-GLUTAMATE METHYLESTERASE/PROTEIN-GLUTAMINE GLUTAMINASE"/>
    <property type="match status" value="1"/>
</dbReference>
<dbReference type="OrthoDB" id="9790669at2"/>
<dbReference type="GO" id="GO:0000160">
    <property type="term" value="P:phosphorelay signal transduction system"/>
    <property type="evidence" value="ECO:0007669"/>
    <property type="project" value="InterPro"/>
</dbReference>
<gene>
    <name evidence="3" type="ORF">FFL34_06985</name>
    <name evidence="4" type="ORF">FH966_02605</name>
</gene>
<protein>
    <submittedName>
        <fullName evidence="4">Response regulator</fullName>
    </submittedName>
</protein>
<accession>A0A5S3QN24</accession>
<dbReference type="PANTHER" id="PTHR42872:SF6">
    <property type="entry name" value="PROTEIN-GLUTAMATE METHYLESTERASE_PROTEIN-GLUTAMINE GLUTAMINASE"/>
    <property type="match status" value="1"/>
</dbReference>
<dbReference type="AlphaFoldDB" id="A0A549YFN4"/>
<evidence type="ECO:0000313" key="6">
    <source>
        <dbReference type="Proteomes" id="UP000319280"/>
    </source>
</evidence>
<dbReference type="PROSITE" id="PS50110">
    <property type="entry name" value="RESPONSE_REGULATORY"/>
    <property type="match status" value="1"/>
</dbReference>
<reference evidence="4 6" key="2">
    <citation type="submission" date="2019-07" db="EMBL/GenBank/DDBJ databases">
        <title>Genomic analysis of Lentibacillus sp. NKC851-2.</title>
        <authorList>
            <person name="Oh Y.J."/>
        </authorList>
    </citation>
    <scope>NUCLEOTIDE SEQUENCE [LARGE SCALE GENOMIC DNA]</scope>
    <source>
        <strain evidence="4 6">NKC851-2</strain>
    </source>
</reference>
<dbReference type="Pfam" id="PF00072">
    <property type="entry name" value="Response_reg"/>
    <property type="match status" value="1"/>
</dbReference>
<evidence type="ECO:0000313" key="4">
    <source>
        <dbReference type="EMBL" id="TRM10693.1"/>
    </source>
</evidence>
<feature type="domain" description="Response regulatory" evidence="2">
    <location>
        <begin position="3"/>
        <end position="118"/>
    </location>
</feature>
<dbReference type="InterPro" id="IPR011006">
    <property type="entry name" value="CheY-like_superfamily"/>
</dbReference>
<dbReference type="EMBL" id="VJMZ01000001">
    <property type="protein sequence ID" value="TRM10693.1"/>
    <property type="molecule type" value="Genomic_DNA"/>
</dbReference>
<keyword evidence="6" id="KW-1185">Reference proteome</keyword>
<name>A0A549YFN4_9BACI</name>
<dbReference type="Proteomes" id="UP000319280">
    <property type="component" value="Unassembled WGS sequence"/>
</dbReference>
<organism evidence="4 6">
    <name type="scientific">Lentibacillus cibarius</name>
    <dbReference type="NCBI Taxonomy" id="2583219"/>
    <lineage>
        <taxon>Bacteria</taxon>
        <taxon>Bacillati</taxon>
        <taxon>Bacillota</taxon>
        <taxon>Bacilli</taxon>
        <taxon>Bacillales</taxon>
        <taxon>Bacillaceae</taxon>
        <taxon>Lentibacillus</taxon>
    </lineage>
</organism>
<dbReference type="SMART" id="SM00448">
    <property type="entry name" value="REC"/>
    <property type="match status" value="1"/>
</dbReference>
<accession>A0A549YFN4</accession>
<keyword evidence="1" id="KW-0597">Phosphoprotein</keyword>
<dbReference type="Proteomes" id="UP000306980">
    <property type="component" value="Unassembled WGS sequence"/>
</dbReference>
<comment type="caution">
    <text evidence="4">The sequence shown here is derived from an EMBL/GenBank/DDBJ whole genome shotgun (WGS) entry which is preliminary data.</text>
</comment>
<evidence type="ECO:0000256" key="1">
    <source>
        <dbReference type="PROSITE-ProRule" id="PRU00169"/>
    </source>
</evidence>